<dbReference type="STRING" id="587909.SAMN05421810_101610"/>
<name>A0A1I5LP84_9PSEU</name>
<dbReference type="OrthoDB" id="3612957at2"/>
<dbReference type="Pfam" id="PF14011">
    <property type="entry name" value="ESX-1_EspG"/>
    <property type="match status" value="1"/>
</dbReference>
<reference evidence="7" key="1">
    <citation type="submission" date="2016-10" db="EMBL/GenBank/DDBJ databases">
        <authorList>
            <person name="Varghese N."/>
            <person name="Submissions S."/>
        </authorList>
    </citation>
    <scope>NUCLEOTIDE SEQUENCE [LARGE SCALE GENOMIC DNA]</scope>
    <source>
        <strain evidence="7">CGMCC 4.5579</strain>
    </source>
</reference>
<evidence type="ECO:0000256" key="3">
    <source>
        <dbReference type="ARBA" id="ARBA00022490"/>
    </source>
</evidence>
<sequence length="248" mass="27156">MTGDYRPLPLPRLALLRTWADEGLGEPHPVLGGNGYYLPAAASAKLDRLCGQWYEDLGLSAGGRLARPFRRLLRTLADAGREVYCWSSFAEPSRDQAVLVAVRDDTAARLVVRGGLTWLDTVDTDRWLEEFLATLPAAPPAPARPLTVEKSTLDSPGDPLAEDDPAADLRDWLAAERDAVHQVFTAVREPEGRRVRGLRLTILDLTHHGRIVTFLRDGTLGQDVHLRPGTTGEITAALDGLGTEIARR</sequence>
<gene>
    <name evidence="6" type="ORF">SAMN05421810_101610</name>
</gene>
<evidence type="ECO:0000256" key="1">
    <source>
        <dbReference type="ARBA" id="ARBA00004496"/>
    </source>
</evidence>
<evidence type="ECO:0000256" key="2">
    <source>
        <dbReference type="ARBA" id="ARBA00006411"/>
    </source>
</evidence>
<evidence type="ECO:0000313" key="7">
    <source>
        <dbReference type="Proteomes" id="UP000198727"/>
    </source>
</evidence>
<keyword evidence="4" id="KW-0143">Chaperone</keyword>
<keyword evidence="3" id="KW-0963">Cytoplasm</keyword>
<evidence type="ECO:0000256" key="4">
    <source>
        <dbReference type="ARBA" id="ARBA00023186"/>
    </source>
</evidence>
<protein>
    <submittedName>
        <fullName evidence="6">EspG family protein</fullName>
    </submittedName>
</protein>
<comment type="subcellular location">
    <subcellularLocation>
        <location evidence="1">Cytoplasm</location>
    </subcellularLocation>
</comment>
<accession>A0A1I5LP84</accession>
<proteinExistence type="inferred from homology"/>
<dbReference type="EMBL" id="FOWW01000001">
    <property type="protein sequence ID" value="SFO98977.1"/>
    <property type="molecule type" value="Genomic_DNA"/>
</dbReference>
<dbReference type="RefSeq" id="WP_092527509.1">
    <property type="nucleotide sequence ID" value="NZ_FOWW01000001.1"/>
</dbReference>
<evidence type="ECO:0000313" key="6">
    <source>
        <dbReference type="EMBL" id="SFO98977.1"/>
    </source>
</evidence>
<evidence type="ECO:0000256" key="5">
    <source>
        <dbReference type="SAM" id="MobiDB-lite"/>
    </source>
</evidence>
<dbReference type="InterPro" id="IPR025734">
    <property type="entry name" value="EspG"/>
</dbReference>
<dbReference type="AlphaFoldDB" id="A0A1I5LP84"/>
<comment type="similarity">
    <text evidence="2">Belongs to the EspG family.</text>
</comment>
<organism evidence="6 7">
    <name type="scientific">Amycolatopsis arida</name>
    <dbReference type="NCBI Taxonomy" id="587909"/>
    <lineage>
        <taxon>Bacteria</taxon>
        <taxon>Bacillati</taxon>
        <taxon>Actinomycetota</taxon>
        <taxon>Actinomycetes</taxon>
        <taxon>Pseudonocardiales</taxon>
        <taxon>Pseudonocardiaceae</taxon>
        <taxon>Amycolatopsis</taxon>
    </lineage>
</organism>
<feature type="region of interest" description="Disordered" evidence="5">
    <location>
        <begin position="142"/>
        <end position="165"/>
    </location>
</feature>
<dbReference type="Proteomes" id="UP000198727">
    <property type="component" value="Unassembled WGS sequence"/>
</dbReference>
<keyword evidence="7" id="KW-1185">Reference proteome</keyword>